<name>A0A699SDE5_TANCI</name>
<comment type="caution">
    <text evidence="1">The sequence shown here is derived from an EMBL/GenBank/DDBJ whole genome shotgun (WGS) entry which is preliminary data.</text>
</comment>
<protein>
    <submittedName>
        <fullName evidence="1">Uncharacterized protein</fullName>
    </submittedName>
</protein>
<gene>
    <name evidence="1" type="ORF">Tci_867614</name>
</gene>
<organism evidence="1">
    <name type="scientific">Tanacetum cinerariifolium</name>
    <name type="common">Dalmatian daisy</name>
    <name type="synonym">Chrysanthemum cinerariifolium</name>
    <dbReference type="NCBI Taxonomy" id="118510"/>
    <lineage>
        <taxon>Eukaryota</taxon>
        <taxon>Viridiplantae</taxon>
        <taxon>Streptophyta</taxon>
        <taxon>Embryophyta</taxon>
        <taxon>Tracheophyta</taxon>
        <taxon>Spermatophyta</taxon>
        <taxon>Magnoliopsida</taxon>
        <taxon>eudicotyledons</taxon>
        <taxon>Gunneridae</taxon>
        <taxon>Pentapetalae</taxon>
        <taxon>asterids</taxon>
        <taxon>campanulids</taxon>
        <taxon>Asterales</taxon>
        <taxon>Asteraceae</taxon>
        <taxon>Asteroideae</taxon>
        <taxon>Anthemideae</taxon>
        <taxon>Anthemidinae</taxon>
        <taxon>Tanacetum</taxon>
    </lineage>
</organism>
<accession>A0A699SDE5</accession>
<reference evidence="1" key="1">
    <citation type="journal article" date="2019" name="Sci. Rep.">
        <title>Draft genome of Tanacetum cinerariifolium, the natural source of mosquito coil.</title>
        <authorList>
            <person name="Yamashiro T."/>
            <person name="Shiraishi A."/>
            <person name="Satake H."/>
            <person name="Nakayama K."/>
        </authorList>
    </citation>
    <scope>NUCLEOTIDE SEQUENCE</scope>
</reference>
<dbReference type="EMBL" id="BKCJ011155575">
    <property type="protein sequence ID" value="GFC95644.1"/>
    <property type="molecule type" value="Genomic_DNA"/>
</dbReference>
<proteinExistence type="predicted"/>
<sequence length="100" mass="11339">MLGSEYGEQDRKAAVLYEYETFKATKGESLLDTYIRYLQVINDLKKCRYSKDNSEDQAWMESNSDSDQGINANMVFMAQIEKVLSDSEASSSSANEKISE</sequence>
<feature type="non-terminal residue" evidence="1">
    <location>
        <position position="100"/>
    </location>
</feature>
<dbReference type="AlphaFoldDB" id="A0A699SDE5"/>
<evidence type="ECO:0000313" key="1">
    <source>
        <dbReference type="EMBL" id="GFC95644.1"/>
    </source>
</evidence>